<dbReference type="InterPro" id="IPR050361">
    <property type="entry name" value="MPP/UQCRC_Complex"/>
</dbReference>
<protein>
    <submittedName>
        <fullName evidence="12">Cytochrome b-c1 complex subunit 1, mitochondrial-like</fullName>
    </submittedName>
</protein>
<dbReference type="GeneID" id="113517839"/>
<evidence type="ECO:0000256" key="2">
    <source>
        <dbReference type="ARBA" id="ARBA00004173"/>
    </source>
</evidence>
<dbReference type="InterPro" id="IPR007863">
    <property type="entry name" value="Peptidase_M16_C"/>
</dbReference>
<keyword evidence="6" id="KW-0862">Zinc</keyword>
<dbReference type="Pfam" id="PF00675">
    <property type="entry name" value="Peptidase_M16"/>
    <property type="match status" value="1"/>
</dbReference>
<evidence type="ECO:0000256" key="3">
    <source>
        <dbReference type="ARBA" id="ARBA00022670"/>
    </source>
</evidence>
<keyword evidence="11" id="KW-1185">Reference proteome</keyword>
<dbReference type="PANTHER" id="PTHR11851">
    <property type="entry name" value="METALLOPROTEASE"/>
    <property type="match status" value="1"/>
</dbReference>
<dbReference type="Pfam" id="PF05193">
    <property type="entry name" value="Peptidase_M16_C"/>
    <property type="match status" value="1"/>
</dbReference>
<feature type="domain" description="Peptidase M16 N-terminal" evidence="9">
    <location>
        <begin position="49"/>
        <end position="193"/>
    </location>
</feature>
<proteinExistence type="predicted"/>
<dbReference type="Gene3D" id="3.30.830.10">
    <property type="entry name" value="Metalloenzyme, LuxS/M16 peptidase-like"/>
    <property type="match status" value="2"/>
</dbReference>
<keyword evidence="3" id="KW-0645">Protease</keyword>
<evidence type="ECO:0000256" key="6">
    <source>
        <dbReference type="ARBA" id="ARBA00022833"/>
    </source>
</evidence>
<evidence type="ECO:0000256" key="8">
    <source>
        <dbReference type="ARBA" id="ARBA00023128"/>
    </source>
</evidence>
<dbReference type="InterPro" id="IPR011249">
    <property type="entry name" value="Metalloenz_LuxS/M16"/>
</dbReference>
<evidence type="ECO:0000259" key="10">
    <source>
        <dbReference type="Pfam" id="PF05193"/>
    </source>
</evidence>
<evidence type="ECO:0000256" key="4">
    <source>
        <dbReference type="ARBA" id="ARBA00022723"/>
    </source>
</evidence>
<evidence type="ECO:0000256" key="7">
    <source>
        <dbReference type="ARBA" id="ARBA00023049"/>
    </source>
</evidence>
<comment type="subcellular location">
    <subcellularLocation>
        <location evidence="2">Mitochondrion</location>
    </subcellularLocation>
</comment>
<dbReference type="RefSeq" id="XP_052751420.1">
    <property type="nucleotide sequence ID" value="XM_052895460.1"/>
</dbReference>
<evidence type="ECO:0000313" key="11">
    <source>
        <dbReference type="Proteomes" id="UP001652740"/>
    </source>
</evidence>
<keyword evidence="4" id="KW-0479">Metal-binding</keyword>
<keyword evidence="8" id="KW-0496">Mitochondrion</keyword>
<evidence type="ECO:0000313" key="12">
    <source>
        <dbReference type="RefSeq" id="XP_052751420.1"/>
    </source>
</evidence>
<gene>
    <name evidence="12" type="primary">LOC113517839</name>
</gene>
<name>A0ABM3MJP2_GALME</name>
<accession>A0ABM3MJP2</accession>
<keyword evidence="7" id="KW-0482">Metalloprotease</keyword>
<feature type="domain" description="Peptidase M16 C-terminal" evidence="10">
    <location>
        <begin position="206"/>
        <end position="381"/>
    </location>
</feature>
<comment type="cofactor">
    <cofactor evidence="1">
        <name>Zn(2+)</name>
        <dbReference type="ChEBI" id="CHEBI:29105"/>
    </cofactor>
</comment>
<dbReference type="SUPFAM" id="SSF63411">
    <property type="entry name" value="LuxS/MPP-like metallohydrolase"/>
    <property type="match status" value="2"/>
</dbReference>
<sequence length="466" mass="53149">MLRSVNLLRKTCNSHYVSIRNNPYPVLFQNYLRNLPSTLVTRLPNGLTVATEERDSYNACLGLYFDAGSRYENLFENGITHFFEHIAFKSTRCRSKTVLEDLMSNTAARFRCSTSREMVAYYAECLCQDIPVVVDILSDCIFNNRYAPADLEVQKKIVYCEMMEHDKDPHKLLDDYLHNTAFQGTQLAQTVMGLSSNLYSFNECTIRRYLTRQFDPTRTVFAAVGGLRHDQMVELANQYLCNFEPTKCLNSSEYRYTGSEIRFRDDSLPVANVAIAVEGPSFCHPDKLVMDIAATIVGGWDRSQPGGVDHSMNVARAASITNSCDSYKALNINYKDTGLWGVKFMAPSSRLEDMLYIIQDEWMKLCTMVSDGEVERGRRQLKAKILSKTESCKGACHDIGRWILYNGERPTMLDRMCSIDSIYSKDVKEVCLKYLYDKCPAVAAVGPTEGLPDYTRIRAGMYWMRF</sequence>
<dbReference type="InterPro" id="IPR011765">
    <property type="entry name" value="Pept_M16_N"/>
</dbReference>
<dbReference type="PANTHER" id="PTHR11851:SF149">
    <property type="entry name" value="GH01077P"/>
    <property type="match status" value="1"/>
</dbReference>
<evidence type="ECO:0000259" key="9">
    <source>
        <dbReference type="Pfam" id="PF00675"/>
    </source>
</evidence>
<evidence type="ECO:0000256" key="1">
    <source>
        <dbReference type="ARBA" id="ARBA00001947"/>
    </source>
</evidence>
<organism evidence="11 12">
    <name type="scientific">Galleria mellonella</name>
    <name type="common">Greater wax moth</name>
    <dbReference type="NCBI Taxonomy" id="7137"/>
    <lineage>
        <taxon>Eukaryota</taxon>
        <taxon>Metazoa</taxon>
        <taxon>Ecdysozoa</taxon>
        <taxon>Arthropoda</taxon>
        <taxon>Hexapoda</taxon>
        <taxon>Insecta</taxon>
        <taxon>Pterygota</taxon>
        <taxon>Neoptera</taxon>
        <taxon>Endopterygota</taxon>
        <taxon>Lepidoptera</taxon>
        <taxon>Glossata</taxon>
        <taxon>Ditrysia</taxon>
        <taxon>Pyraloidea</taxon>
        <taxon>Pyralidae</taxon>
        <taxon>Galleriinae</taxon>
        <taxon>Galleria</taxon>
    </lineage>
</organism>
<evidence type="ECO:0000256" key="5">
    <source>
        <dbReference type="ARBA" id="ARBA00022801"/>
    </source>
</evidence>
<keyword evidence="5" id="KW-0378">Hydrolase</keyword>
<dbReference type="Proteomes" id="UP001652740">
    <property type="component" value="Unplaced"/>
</dbReference>
<reference evidence="12" key="1">
    <citation type="submission" date="2025-08" db="UniProtKB">
        <authorList>
            <consortium name="RefSeq"/>
        </authorList>
    </citation>
    <scope>IDENTIFICATION</scope>
    <source>
        <tissue evidence="12">Whole larvae</tissue>
    </source>
</reference>